<reference evidence="1 2" key="1">
    <citation type="submission" date="2017-02" db="EMBL/GenBank/DDBJ databases">
        <title>The new phylogeny of genus Mycobacterium.</title>
        <authorList>
            <person name="Tortoli E."/>
            <person name="Trovato A."/>
            <person name="Cirillo D.M."/>
        </authorList>
    </citation>
    <scope>NUCLEOTIDE SEQUENCE [LARGE SCALE GENOMIC DNA]</scope>
    <source>
        <strain evidence="1 2">RW6</strain>
    </source>
</reference>
<dbReference type="InterPro" id="IPR023346">
    <property type="entry name" value="Lysozyme-like_dom_sf"/>
</dbReference>
<evidence type="ECO:0000313" key="2">
    <source>
        <dbReference type="Proteomes" id="UP000192448"/>
    </source>
</evidence>
<comment type="caution">
    <text evidence="1">The sequence shown here is derived from an EMBL/GenBank/DDBJ whole genome shotgun (WGS) entry which is preliminary data.</text>
</comment>
<keyword evidence="2" id="KW-1185">Reference proteome</keyword>
<name>A0A1X0A043_9MYCO</name>
<dbReference type="PANTHER" id="PTHR34408:SF1">
    <property type="entry name" value="GLYCOSYL HYDROLASE FAMILY 19 DOMAIN-CONTAINING PROTEIN HI_1415"/>
    <property type="match status" value="1"/>
</dbReference>
<dbReference type="InterPro" id="IPR052354">
    <property type="entry name" value="Cell_Wall_Dynamics_Protein"/>
</dbReference>
<dbReference type="Proteomes" id="UP000192448">
    <property type="component" value="Unassembled WGS sequence"/>
</dbReference>
<dbReference type="SUPFAM" id="SSF53955">
    <property type="entry name" value="Lysozyme-like"/>
    <property type="match status" value="1"/>
</dbReference>
<protein>
    <recommendedName>
        <fullName evidence="3">Lysin A</fullName>
    </recommendedName>
</protein>
<accession>A0A1X0A043</accession>
<organism evidence="1 2">
    <name type="scientific">Mycobacterium aquaticum</name>
    <dbReference type="NCBI Taxonomy" id="1927124"/>
    <lineage>
        <taxon>Bacteria</taxon>
        <taxon>Bacillati</taxon>
        <taxon>Actinomycetota</taxon>
        <taxon>Actinomycetes</taxon>
        <taxon>Mycobacteriales</taxon>
        <taxon>Mycobacteriaceae</taxon>
        <taxon>Mycobacterium</taxon>
    </lineage>
</organism>
<gene>
    <name evidence="1" type="ORF">BST13_35135</name>
</gene>
<dbReference type="EMBL" id="MVHF01000062">
    <property type="protein sequence ID" value="ORA23390.1"/>
    <property type="molecule type" value="Genomic_DNA"/>
</dbReference>
<dbReference type="STRING" id="1927124.BST13_35135"/>
<evidence type="ECO:0000313" key="1">
    <source>
        <dbReference type="EMBL" id="ORA23390.1"/>
    </source>
</evidence>
<dbReference type="AlphaFoldDB" id="A0A1X0A043"/>
<evidence type="ECO:0008006" key="3">
    <source>
        <dbReference type="Google" id="ProtNLM"/>
    </source>
</evidence>
<dbReference type="PANTHER" id="PTHR34408">
    <property type="entry name" value="FAMILY PROTEIN, PUTATIVE-RELATED"/>
    <property type="match status" value="1"/>
</dbReference>
<dbReference type="Gene3D" id="1.10.530.10">
    <property type="match status" value="1"/>
</dbReference>
<sequence>MTFIVTRQRAQEVHDLARARAGLGYDYGGAFTRNPRDSTDCSGLVLQTAAWYGGRADWPGNRYGSTESFRLDHKIVYDLGFKRMPQGGPAALPFKPVMLVGLQHGGGGEFSHTACTLMTMDIPGGPVKMSARGVDWESHGNVNGVGVSLYDGARAWNDPLFHDFWYLDAKLEDVPTVPGSPDAVDVLARATGLTPERAAQILPTMSGGLRQAECTTPPRSAAFIANTGHESANFNATEEYASGDAYEGRKDLGNTQPGDGRRFKGRTWIQITGRAHYTDFSRWAFDRGLVPSPTYFVDRPTELADLRWAGIGAAWYWKVQRPMNALVDAGENARWGDYRGFAAVTAAINGGTTGIDERRARYNRALALGDQLLTLTAPSKPVDPLEELLMSDLEVESLSIYATPGEPKIPIVRMVQSIDAALHRGEIVEPDAALGDPDALSRMLRTAAGKGKYGTLPGPVNHARNKLAKIAAENPPALSYLVAAAAGGDTTARDVLSVIEATNPAALQAFINSQKGSQK</sequence>
<proteinExistence type="predicted"/>
<dbReference type="RefSeq" id="WP_083170471.1">
    <property type="nucleotide sequence ID" value="NZ_MVHF01000062.1"/>
</dbReference>